<dbReference type="GO" id="GO:0005777">
    <property type="term" value="C:peroxisome"/>
    <property type="evidence" value="ECO:0007669"/>
    <property type="project" value="TreeGrafter"/>
</dbReference>
<dbReference type="InterPro" id="IPR015375">
    <property type="entry name" value="NADH_PPase-like_N"/>
</dbReference>
<dbReference type="Pfam" id="PF09296">
    <property type="entry name" value="NUDIX-like"/>
    <property type="match status" value="1"/>
</dbReference>
<dbReference type="GO" id="GO:0046872">
    <property type="term" value="F:metal ion binding"/>
    <property type="evidence" value="ECO:0007669"/>
    <property type="project" value="UniProtKB-KW"/>
</dbReference>
<keyword evidence="12" id="KW-1185">Reference proteome</keyword>
<name>A0A0B1PAQ9_UNCNE</name>
<dbReference type="InterPro" id="IPR015376">
    <property type="entry name" value="Znr_NADH_PPase"/>
</dbReference>
<evidence type="ECO:0000256" key="3">
    <source>
        <dbReference type="ARBA" id="ARBA00009595"/>
    </source>
</evidence>
<dbReference type="GO" id="GO:0035529">
    <property type="term" value="F:NADH pyrophosphatase activity"/>
    <property type="evidence" value="ECO:0007669"/>
    <property type="project" value="TreeGrafter"/>
</dbReference>
<dbReference type="AlphaFoldDB" id="A0A0B1PAQ9"/>
<dbReference type="InterPro" id="IPR050241">
    <property type="entry name" value="NAD-cap_RNA_hydrolase_NudC"/>
</dbReference>
<comment type="catalytic activity">
    <reaction evidence="9">
        <text>a 5'-end NAD(+)-phospho-ribonucleoside in mRNA + H2O = a 5'-end phospho-adenosine-phospho-ribonucleoside in mRNA + beta-nicotinamide D-ribonucleotide + 2 H(+)</text>
        <dbReference type="Rhea" id="RHEA:60876"/>
        <dbReference type="Rhea" id="RHEA-COMP:15698"/>
        <dbReference type="Rhea" id="RHEA-COMP:15719"/>
        <dbReference type="ChEBI" id="CHEBI:14649"/>
        <dbReference type="ChEBI" id="CHEBI:15377"/>
        <dbReference type="ChEBI" id="CHEBI:15378"/>
        <dbReference type="ChEBI" id="CHEBI:144029"/>
        <dbReference type="ChEBI" id="CHEBI:144051"/>
    </reaction>
    <physiologicalReaction direction="left-to-right" evidence="9">
        <dbReference type="Rhea" id="RHEA:60877"/>
    </physiologicalReaction>
</comment>
<comment type="cofactor">
    <cofactor evidence="1">
        <name>Mg(2+)</name>
        <dbReference type="ChEBI" id="CHEBI:18420"/>
    </cofactor>
</comment>
<keyword evidence="6" id="KW-0378">Hydrolase</keyword>
<evidence type="ECO:0000256" key="2">
    <source>
        <dbReference type="ARBA" id="ARBA00001947"/>
    </source>
</evidence>
<dbReference type="Gene3D" id="3.90.79.10">
    <property type="entry name" value="Nucleoside Triphosphate Pyrophosphohydrolase"/>
    <property type="match status" value="1"/>
</dbReference>
<feature type="domain" description="Nudix hydrolase" evidence="10">
    <location>
        <begin position="249"/>
        <end position="378"/>
    </location>
</feature>
<dbReference type="OMA" id="CNTRTTL"/>
<evidence type="ECO:0000256" key="1">
    <source>
        <dbReference type="ARBA" id="ARBA00001946"/>
    </source>
</evidence>
<sequence>MSNSRHDQIESTLARRFGRETVNYFSGSPLNRLSFLRANNLFLQAALKHPNTSVLLLKDLAPLVQDASKLAYATYDQVRGFIGENPFEKNEEELIKNYNSSITLPLVLFLGINEHQLEGFEYDVYKGKPYFAVDVTPKGTVKKEASNVIEPMMAKGLSFIERHQNLKLSAPEAAIFAQARALIDWNSRNQFCAGCGQSTLSVNAGSKRVCPPTDYAHLSIDSSKTETFNTPHQRLSCVTRYGISNLSFPRTDPAIISAVISHKSDKILLGRQRSWPKNMYSTLAGFVEPGESIEEAVRREVWEESGVNLGRVVIHSTQPWPYPANLMIGTISQALPDGETIHLEFDPELEDAQWFALNEVREALNVEANLGEIPNGEEECKGKLRLPPKTAIANTLLRVVLDELLPEIHKL</sequence>
<organism evidence="11 12">
    <name type="scientific">Uncinula necator</name>
    <name type="common">Grape powdery mildew</name>
    <dbReference type="NCBI Taxonomy" id="52586"/>
    <lineage>
        <taxon>Eukaryota</taxon>
        <taxon>Fungi</taxon>
        <taxon>Dikarya</taxon>
        <taxon>Ascomycota</taxon>
        <taxon>Pezizomycotina</taxon>
        <taxon>Leotiomycetes</taxon>
        <taxon>Erysiphales</taxon>
        <taxon>Erysiphaceae</taxon>
        <taxon>Erysiphe</taxon>
    </lineage>
</organism>
<dbReference type="PROSITE" id="PS51462">
    <property type="entry name" value="NUDIX"/>
    <property type="match status" value="1"/>
</dbReference>
<dbReference type="Pfam" id="PF00293">
    <property type="entry name" value="NUDIX"/>
    <property type="match status" value="1"/>
</dbReference>
<evidence type="ECO:0000313" key="12">
    <source>
        <dbReference type="Proteomes" id="UP000030854"/>
    </source>
</evidence>
<evidence type="ECO:0000256" key="8">
    <source>
        <dbReference type="ARBA" id="ARBA00023027"/>
    </source>
</evidence>
<evidence type="ECO:0000256" key="5">
    <source>
        <dbReference type="ARBA" id="ARBA00022723"/>
    </source>
</evidence>
<dbReference type="InterPro" id="IPR015797">
    <property type="entry name" value="NUDIX_hydrolase-like_dom_sf"/>
</dbReference>
<protein>
    <recommendedName>
        <fullName evidence="4">NAD(+) diphosphatase</fullName>
        <ecNumber evidence="4">3.6.1.22</ecNumber>
    </recommendedName>
</protein>
<dbReference type="GO" id="GO:0006742">
    <property type="term" value="P:NADP+ catabolic process"/>
    <property type="evidence" value="ECO:0007669"/>
    <property type="project" value="TreeGrafter"/>
</dbReference>
<accession>A0A0B1PAQ9</accession>
<evidence type="ECO:0000256" key="7">
    <source>
        <dbReference type="ARBA" id="ARBA00022842"/>
    </source>
</evidence>
<evidence type="ECO:0000256" key="9">
    <source>
        <dbReference type="ARBA" id="ARBA00023679"/>
    </source>
</evidence>
<comment type="cofactor">
    <cofactor evidence="2">
        <name>Zn(2+)</name>
        <dbReference type="ChEBI" id="CHEBI:29105"/>
    </cofactor>
</comment>
<evidence type="ECO:0000259" key="10">
    <source>
        <dbReference type="PROSITE" id="PS51462"/>
    </source>
</evidence>
<keyword evidence="8" id="KW-0520">NAD</keyword>
<dbReference type="GO" id="GO:0005829">
    <property type="term" value="C:cytosol"/>
    <property type="evidence" value="ECO:0007669"/>
    <property type="project" value="TreeGrafter"/>
</dbReference>
<dbReference type="STRING" id="52586.A0A0B1PAQ9"/>
<dbReference type="Pfam" id="PF09297">
    <property type="entry name" value="Zn_ribbon_NUD"/>
    <property type="match status" value="1"/>
</dbReference>
<evidence type="ECO:0000313" key="11">
    <source>
        <dbReference type="EMBL" id="KHJ34430.1"/>
    </source>
</evidence>
<dbReference type="PANTHER" id="PTHR42904">
    <property type="entry name" value="NUDIX HYDROLASE, NUDC SUBFAMILY"/>
    <property type="match status" value="1"/>
</dbReference>
<dbReference type="GO" id="GO:0019677">
    <property type="term" value="P:NAD+ catabolic process"/>
    <property type="evidence" value="ECO:0007669"/>
    <property type="project" value="TreeGrafter"/>
</dbReference>
<dbReference type="InterPro" id="IPR000086">
    <property type="entry name" value="NUDIX_hydrolase_dom"/>
</dbReference>
<dbReference type="PANTHER" id="PTHR42904:SF6">
    <property type="entry name" value="NAD-CAPPED RNA HYDROLASE NUDT12"/>
    <property type="match status" value="1"/>
</dbReference>
<dbReference type="FunFam" id="3.90.79.10:FF:000042">
    <property type="entry name" value="Probable NADH pyrophosphatase"/>
    <property type="match status" value="1"/>
</dbReference>
<evidence type="ECO:0000256" key="4">
    <source>
        <dbReference type="ARBA" id="ARBA00012381"/>
    </source>
</evidence>
<dbReference type="EMBL" id="JNVN01000877">
    <property type="protein sequence ID" value="KHJ34430.1"/>
    <property type="molecule type" value="Genomic_DNA"/>
</dbReference>
<proteinExistence type="inferred from homology"/>
<dbReference type="Gene3D" id="3.90.79.20">
    <property type="match status" value="1"/>
</dbReference>
<dbReference type="PROSITE" id="PS00893">
    <property type="entry name" value="NUDIX_BOX"/>
    <property type="match status" value="1"/>
</dbReference>
<evidence type="ECO:0000256" key="6">
    <source>
        <dbReference type="ARBA" id="ARBA00022801"/>
    </source>
</evidence>
<dbReference type="InterPro" id="IPR020084">
    <property type="entry name" value="NUDIX_hydrolase_CS"/>
</dbReference>
<comment type="caution">
    <text evidence="11">The sequence shown here is derived from an EMBL/GenBank/DDBJ whole genome shotgun (WGS) entry which is preliminary data.</text>
</comment>
<gene>
    <name evidence="11" type="ORF">EV44_g2265</name>
</gene>
<comment type="similarity">
    <text evidence="3">Belongs to the Nudix hydrolase family. NudC subfamily.</text>
</comment>
<dbReference type="HOGENOM" id="CLU_037162_0_2_1"/>
<dbReference type="CDD" id="cd03429">
    <property type="entry name" value="NUDIX_NADH_pyrophosphatase_Nudt13"/>
    <property type="match status" value="1"/>
</dbReference>
<keyword evidence="5" id="KW-0479">Metal-binding</keyword>
<dbReference type="Proteomes" id="UP000030854">
    <property type="component" value="Unassembled WGS sequence"/>
</dbReference>
<reference evidence="11 12" key="1">
    <citation type="journal article" date="2014" name="BMC Genomics">
        <title>Adaptive genomic structural variation in the grape powdery mildew pathogen, Erysiphe necator.</title>
        <authorList>
            <person name="Jones L."/>
            <person name="Riaz S."/>
            <person name="Morales-Cruz A."/>
            <person name="Amrine K.C."/>
            <person name="McGuire B."/>
            <person name="Gubler W.D."/>
            <person name="Walker M.A."/>
            <person name="Cantu D."/>
        </authorList>
    </citation>
    <scope>NUCLEOTIDE SEQUENCE [LARGE SCALE GENOMIC DNA]</scope>
    <source>
        <strain evidence="12">c</strain>
    </source>
</reference>
<dbReference type="SUPFAM" id="SSF55811">
    <property type="entry name" value="Nudix"/>
    <property type="match status" value="1"/>
</dbReference>
<dbReference type="InterPro" id="IPR049734">
    <property type="entry name" value="NudC-like_C"/>
</dbReference>
<keyword evidence="7" id="KW-0460">Magnesium</keyword>
<dbReference type="EC" id="3.6.1.22" evidence="4"/>